<dbReference type="Pfam" id="PF00583">
    <property type="entry name" value="Acetyltransf_1"/>
    <property type="match status" value="1"/>
</dbReference>
<dbReference type="EMBL" id="CP015506">
    <property type="protein sequence ID" value="AND38930.1"/>
    <property type="molecule type" value="Genomic_DNA"/>
</dbReference>
<dbReference type="STRING" id="1196031.A361_07310"/>
<dbReference type="Proteomes" id="UP000077856">
    <property type="component" value="Chromosome"/>
</dbReference>
<proteinExistence type="predicted"/>
<sequence length="167" mass="19464">MQIRSADKSDAEAILAHCRKAFGETDFLMTEADEFNLTIEEEEAWLEQSIRTGDLILLAEVDNEVIGMLNFRRSKSKKVNHLGYFGITIQKKHCNQGLGSKMMEQFLKWAQEEPGLEKVCLEVFSYNQRAIHLYKRFGFQEEGRKIKHIKRSDGSYADELMMYKFVK</sequence>
<dbReference type="Gene3D" id="3.40.630.30">
    <property type="match status" value="1"/>
</dbReference>
<organism evidence="2 3">
    <name type="scientific">Cytobacillus oceanisediminis 2691</name>
    <dbReference type="NCBI Taxonomy" id="1196031"/>
    <lineage>
        <taxon>Bacteria</taxon>
        <taxon>Bacillati</taxon>
        <taxon>Bacillota</taxon>
        <taxon>Bacilli</taxon>
        <taxon>Bacillales</taxon>
        <taxon>Bacillaceae</taxon>
        <taxon>Cytobacillus</taxon>
    </lineage>
</organism>
<feature type="domain" description="N-acetyltransferase" evidence="1">
    <location>
        <begin position="1"/>
        <end position="167"/>
    </location>
</feature>
<dbReference type="AlphaFoldDB" id="A0A160M8L5"/>
<protein>
    <submittedName>
        <fullName evidence="2">Acetyltransferase</fullName>
    </submittedName>
</protein>
<dbReference type="eggNOG" id="COG0456">
    <property type="taxonomic scope" value="Bacteria"/>
</dbReference>
<keyword evidence="2" id="KW-0808">Transferase</keyword>
<dbReference type="RefSeq" id="WP_019381462.1">
    <property type="nucleotide sequence ID" value="NZ_CP015506.1"/>
</dbReference>
<dbReference type="PANTHER" id="PTHR43415:SF3">
    <property type="entry name" value="GNAT-FAMILY ACETYLTRANSFERASE"/>
    <property type="match status" value="1"/>
</dbReference>
<dbReference type="InterPro" id="IPR000182">
    <property type="entry name" value="GNAT_dom"/>
</dbReference>
<evidence type="ECO:0000259" key="1">
    <source>
        <dbReference type="PROSITE" id="PS51186"/>
    </source>
</evidence>
<reference evidence="2 3" key="1">
    <citation type="submission" date="2016-04" db="EMBL/GenBank/DDBJ databases">
        <title>Complete genome sequence of Bacillus oceanisediminis strain 2691.</title>
        <authorList>
            <person name="Jeong H."/>
            <person name="Kim H.J."/>
            <person name="Lee D.-W."/>
        </authorList>
    </citation>
    <scope>NUCLEOTIDE SEQUENCE [LARGE SCALE GENOMIC DNA]</scope>
    <source>
        <strain evidence="2 3">2691</strain>
    </source>
</reference>
<dbReference type="SUPFAM" id="SSF55729">
    <property type="entry name" value="Acyl-CoA N-acyltransferases (Nat)"/>
    <property type="match status" value="1"/>
</dbReference>
<evidence type="ECO:0000313" key="2">
    <source>
        <dbReference type="EMBL" id="AND38930.1"/>
    </source>
</evidence>
<dbReference type="PROSITE" id="PS51186">
    <property type="entry name" value="GNAT"/>
    <property type="match status" value="1"/>
</dbReference>
<dbReference type="InterPro" id="IPR016181">
    <property type="entry name" value="Acyl_CoA_acyltransferase"/>
</dbReference>
<dbReference type="GO" id="GO:0016747">
    <property type="term" value="F:acyltransferase activity, transferring groups other than amino-acyl groups"/>
    <property type="evidence" value="ECO:0007669"/>
    <property type="project" value="InterPro"/>
</dbReference>
<dbReference type="CDD" id="cd04301">
    <property type="entry name" value="NAT_SF"/>
    <property type="match status" value="1"/>
</dbReference>
<accession>A0A160M8L5</accession>
<gene>
    <name evidence="2" type="ORF">A361_07310</name>
</gene>
<dbReference type="KEGG" id="bon:A361_07310"/>
<name>A0A160M8L5_9BACI</name>
<dbReference type="PANTHER" id="PTHR43415">
    <property type="entry name" value="SPERMIDINE N(1)-ACETYLTRANSFERASE"/>
    <property type="match status" value="1"/>
</dbReference>
<evidence type="ECO:0000313" key="3">
    <source>
        <dbReference type="Proteomes" id="UP000077856"/>
    </source>
</evidence>